<name>A0A0C1FPW6_9SPHI</name>
<evidence type="ECO:0008006" key="3">
    <source>
        <dbReference type="Google" id="ProtNLM"/>
    </source>
</evidence>
<dbReference type="Proteomes" id="UP000031246">
    <property type="component" value="Unassembled WGS sequence"/>
</dbReference>
<dbReference type="Pfam" id="PF15601">
    <property type="entry name" value="Imm70"/>
    <property type="match status" value="1"/>
</dbReference>
<protein>
    <recommendedName>
        <fullName evidence="3">Immunity protein 70</fullName>
    </recommendedName>
</protein>
<evidence type="ECO:0000313" key="1">
    <source>
        <dbReference type="EMBL" id="KIA93778.1"/>
    </source>
</evidence>
<keyword evidence="2" id="KW-1185">Reference proteome</keyword>
<proteinExistence type="predicted"/>
<sequence>MTGLKVGPIFYGIGTGSFLHCFFSNIAYHLEGNRWGNIYPTLMNKLYKGNLPNGDINKAKKELEEIKERFKMIMPDQVIWDIENPEQRPPWGDKIAERITNLSNYFYTSDGKDLFDVLFTSFETALKVKKDVSITSL</sequence>
<dbReference type="OrthoDB" id="5120820at2"/>
<accession>A0A0C1FPW6</accession>
<dbReference type="EMBL" id="JSYN01000013">
    <property type="protein sequence ID" value="KIA93778.1"/>
    <property type="molecule type" value="Genomic_DNA"/>
</dbReference>
<evidence type="ECO:0000313" key="2">
    <source>
        <dbReference type="Proteomes" id="UP000031246"/>
    </source>
</evidence>
<dbReference type="InterPro" id="IPR028185">
    <property type="entry name" value="Imm70"/>
</dbReference>
<comment type="caution">
    <text evidence="1">The sequence shown here is derived from an EMBL/GenBank/DDBJ whole genome shotgun (WGS) entry which is preliminary data.</text>
</comment>
<gene>
    <name evidence="1" type="ORF">OC25_12095</name>
</gene>
<dbReference type="AlphaFoldDB" id="A0A0C1FPW6"/>
<dbReference type="RefSeq" id="WP_039476321.1">
    <property type="nucleotide sequence ID" value="NZ_JSYN01000013.1"/>
</dbReference>
<organism evidence="1 2">
    <name type="scientific">Pedobacter kyungheensis</name>
    <dbReference type="NCBI Taxonomy" id="1069985"/>
    <lineage>
        <taxon>Bacteria</taxon>
        <taxon>Pseudomonadati</taxon>
        <taxon>Bacteroidota</taxon>
        <taxon>Sphingobacteriia</taxon>
        <taxon>Sphingobacteriales</taxon>
        <taxon>Sphingobacteriaceae</taxon>
        <taxon>Pedobacter</taxon>
    </lineage>
</organism>
<reference evidence="1 2" key="1">
    <citation type="submission" date="2014-10" db="EMBL/GenBank/DDBJ databases">
        <title>Pedobacter Kyungheensis.</title>
        <authorList>
            <person name="Anderson B.M."/>
            <person name="Newman J.D."/>
        </authorList>
    </citation>
    <scope>NUCLEOTIDE SEQUENCE [LARGE SCALE GENOMIC DNA]</scope>
    <source>
        <strain evidence="1 2">KACC 16221</strain>
    </source>
</reference>